<sequence>MNKLVNIGVLLDNEAAQARWAKSENVFEGFVVEVLEHAGIPFRFLQSADEVGSCDVVIVGLEPLAADLSAQEFLWNYSENGGLLISFAGFNHFAERLGCEIGPTRGPGYASLPDYLGDSRPLRYLESTSWDVVRISASDTPLDTSSFGVLRSCTSSKCKGLGAAMQSFLVGRGALHRWSVNLPATWVGLQQGTKPVTQDGFPAPDGTASIDDRLLKADDSFELDWDMDRVKTTTGAAYFPHPYSDLWKEAFISHLLRETVKLQLTLPFVGYWPNGIEHVAMISHDSDRNVDESAVTTLDVLKECNVRSTWCMLEPGYSAPIYERLLAEGHELALHYNAMEDQNGKWDEQELARQTDWLKRAAGLEHCISNKNHYTRFEGWGELFRWCERQGIQADQTRGPSKKGNVGYLFGTCHPYFPIAYSDEKNRFYDVLEMGFLIQDHLDHSLLDDGIVLASFLEEVMKVKGLAHFLFHPVHIHNHSHVRETLRKVIQTASDYGFVFMTGEEINQWERARRSIRILGVNASGDAEFASASADSQLQEAVIWIPVADNQNPLRASTEYRFGVACRKQVIFF</sequence>
<dbReference type="GO" id="GO:0005975">
    <property type="term" value="P:carbohydrate metabolic process"/>
    <property type="evidence" value="ECO:0007669"/>
    <property type="project" value="InterPro"/>
</dbReference>
<dbReference type="Gene3D" id="3.20.20.370">
    <property type="entry name" value="Glycoside hydrolase/deacetylase"/>
    <property type="match status" value="1"/>
</dbReference>
<proteinExistence type="predicted"/>
<accession>A0A927C6B9</accession>
<organism evidence="1 2">
    <name type="scientific">Paenibacillus oceani</name>
    <dbReference type="NCBI Taxonomy" id="2772510"/>
    <lineage>
        <taxon>Bacteria</taxon>
        <taxon>Bacillati</taxon>
        <taxon>Bacillota</taxon>
        <taxon>Bacilli</taxon>
        <taxon>Bacillales</taxon>
        <taxon>Paenibacillaceae</taxon>
        <taxon>Paenibacillus</taxon>
    </lineage>
</organism>
<evidence type="ECO:0000313" key="1">
    <source>
        <dbReference type="EMBL" id="MBD2862169.1"/>
    </source>
</evidence>
<dbReference type="EMBL" id="JACXJA010000009">
    <property type="protein sequence ID" value="MBD2862169.1"/>
    <property type="molecule type" value="Genomic_DNA"/>
</dbReference>
<evidence type="ECO:0000313" key="2">
    <source>
        <dbReference type="Proteomes" id="UP000639396"/>
    </source>
</evidence>
<name>A0A927C6B9_9BACL</name>
<protein>
    <submittedName>
        <fullName evidence="1">Uncharacterized protein</fullName>
    </submittedName>
</protein>
<dbReference type="Proteomes" id="UP000639396">
    <property type="component" value="Unassembled WGS sequence"/>
</dbReference>
<dbReference type="AlphaFoldDB" id="A0A927C6B9"/>
<keyword evidence="2" id="KW-1185">Reference proteome</keyword>
<comment type="caution">
    <text evidence="1">The sequence shown here is derived from an EMBL/GenBank/DDBJ whole genome shotgun (WGS) entry which is preliminary data.</text>
</comment>
<dbReference type="InterPro" id="IPR011330">
    <property type="entry name" value="Glyco_hydro/deAcase_b/a-brl"/>
</dbReference>
<dbReference type="SUPFAM" id="SSF88713">
    <property type="entry name" value="Glycoside hydrolase/deacetylase"/>
    <property type="match status" value="1"/>
</dbReference>
<reference evidence="1" key="1">
    <citation type="submission" date="2020-09" db="EMBL/GenBank/DDBJ databases">
        <title>A novel bacterium of genus Paenibacillus, isolated from South China Sea.</title>
        <authorList>
            <person name="Huang H."/>
            <person name="Mo K."/>
            <person name="Hu Y."/>
        </authorList>
    </citation>
    <scope>NUCLEOTIDE SEQUENCE</scope>
    <source>
        <strain evidence="1">IB182363</strain>
    </source>
</reference>
<gene>
    <name evidence="1" type="ORF">IDH45_09260</name>
</gene>
<dbReference type="RefSeq" id="WP_190926824.1">
    <property type="nucleotide sequence ID" value="NZ_JACXJA010000009.1"/>
</dbReference>